<dbReference type="InterPro" id="IPR002734">
    <property type="entry name" value="RibDG_C"/>
</dbReference>
<dbReference type="InterPro" id="IPR024072">
    <property type="entry name" value="DHFR-like_dom_sf"/>
</dbReference>
<sequence length="254" mass="26791">MHRLWPQDLNETTDTSLGDAELERAYDYPADLDRPWVQVNFVSSADGAVTVGGRSQGLSSPADKKVFALGRDLADVVLVGAGTAQLEGYRGVKANEVRAERRARLGLAPVPPIAVVTARATVSPDSPLLTDTLVPPIILTCAAAPRQRRDELAEAGAEVVVVGDEAVDLRAALAELNRRGLRRVNCEGGPTLFGGLIAEDLVDELCLTVAPLLAGGDAGRIATGPLPPAARELVLASVLHAEGSLLLRYRRAAR</sequence>
<feature type="domain" description="Bacterial bifunctional deaminase-reductase C-terminal" evidence="4">
    <location>
        <begin position="35"/>
        <end position="238"/>
    </location>
</feature>
<evidence type="ECO:0000259" key="4">
    <source>
        <dbReference type="Pfam" id="PF01872"/>
    </source>
</evidence>
<keyword evidence="2" id="KW-0521">NADP</keyword>
<dbReference type="Pfam" id="PF01872">
    <property type="entry name" value="RibD_C"/>
    <property type="match status" value="1"/>
</dbReference>
<evidence type="ECO:0000256" key="2">
    <source>
        <dbReference type="ARBA" id="ARBA00022857"/>
    </source>
</evidence>
<dbReference type="Gene3D" id="3.40.430.10">
    <property type="entry name" value="Dihydrofolate Reductase, subunit A"/>
    <property type="match status" value="1"/>
</dbReference>
<evidence type="ECO:0000256" key="3">
    <source>
        <dbReference type="ARBA" id="ARBA00023002"/>
    </source>
</evidence>
<evidence type="ECO:0000313" key="5">
    <source>
        <dbReference type="EMBL" id="KAA2261152.1"/>
    </source>
</evidence>
<comment type="pathway">
    <text evidence="1">Cofactor biosynthesis; riboflavin biosynthesis.</text>
</comment>
<protein>
    <submittedName>
        <fullName evidence="5">Pyrimidine reductase family protein</fullName>
    </submittedName>
</protein>
<reference evidence="5 6" key="2">
    <citation type="submission" date="2019-09" db="EMBL/GenBank/DDBJ databases">
        <authorList>
            <person name="Jin C."/>
        </authorList>
    </citation>
    <scope>NUCLEOTIDE SEQUENCE [LARGE SCALE GENOMIC DNA]</scope>
    <source>
        <strain evidence="5 6">AN110305</strain>
    </source>
</reference>
<dbReference type="PANTHER" id="PTHR38011">
    <property type="entry name" value="DIHYDROFOLATE REDUCTASE FAMILY PROTEIN (AFU_ORTHOLOGUE AFUA_8G06820)"/>
    <property type="match status" value="1"/>
</dbReference>
<gene>
    <name evidence="5" type="ORF">F0L68_18130</name>
</gene>
<organism evidence="5 6">
    <name type="scientific">Solihabitans fulvus</name>
    <dbReference type="NCBI Taxonomy" id="1892852"/>
    <lineage>
        <taxon>Bacteria</taxon>
        <taxon>Bacillati</taxon>
        <taxon>Actinomycetota</taxon>
        <taxon>Actinomycetes</taxon>
        <taxon>Pseudonocardiales</taxon>
        <taxon>Pseudonocardiaceae</taxon>
        <taxon>Solihabitans</taxon>
    </lineage>
</organism>
<dbReference type="OrthoDB" id="5243299at2"/>
<proteinExistence type="predicted"/>
<accession>A0A5B2XEF2</accession>
<dbReference type="RefSeq" id="WP_149850783.1">
    <property type="nucleotide sequence ID" value="NZ_VUOB01000030.1"/>
</dbReference>
<reference evidence="5 6" key="1">
    <citation type="submission" date="2019-09" db="EMBL/GenBank/DDBJ databases">
        <title>Goodfellowia gen. nov., a new genus of the Pseudonocardineae related to Actinoalloteichus, containing Goodfellowia coeruleoviolacea gen. nov., comb. nov. gen. nov., comb. nov.</title>
        <authorList>
            <person name="Labeda D."/>
        </authorList>
    </citation>
    <scope>NUCLEOTIDE SEQUENCE [LARGE SCALE GENOMIC DNA]</scope>
    <source>
        <strain evidence="5 6">AN110305</strain>
    </source>
</reference>
<evidence type="ECO:0000313" key="6">
    <source>
        <dbReference type="Proteomes" id="UP000323454"/>
    </source>
</evidence>
<name>A0A5B2XEF2_9PSEU</name>
<dbReference type="InterPro" id="IPR050765">
    <property type="entry name" value="Riboflavin_Biosynth_HTPR"/>
</dbReference>
<dbReference type="GO" id="GO:0009231">
    <property type="term" value="P:riboflavin biosynthetic process"/>
    <property type="evidence" value="ECO:0007669"/>
    <property type="project" value="InterPro"/>
</dbReference>
<evidence type="ECO:0000256" key="1">
    <source>
        <dbReference type="ARBA" id="ARBA00005104"/>
    </source>
</evidence>
<dbReference type="EMBL" id="VUOB01000030">
    <property type="protein sequence ID" value="KAA2261152.1"/>
    <property type="molecule type" value="Genomic_DNA"/>
</dbReference>
<keyword evidence="3" id="KW-0560">Oxidoreductase</keyword>
<dbReference type="AlphaFoldDB" id="A0A5B2XEF2"/>
<dbReference type="Proteomes" id="UP000323454">
    <property type="component" value="Unassembled WGS sequence"/>
</dbReference>
<keyword evidence="6" id="KW-1185">Reference proteome</keyword>
<comment type="caution">
    <text evidence="5">The sequence shown here is derived from an EMBL/GenBank/DDBJ whole genome shotgun (WGS) entry which is preliminary data.</text>
</comment>
<dbReference type="GO" id="GO:0008703">
    <property type="term" value="F:5-amino-6-(5-phosphoribosylamino)uracil reductase activity"/>
    <property type="evidence" value="ECO:0007669"/>
    <property type="project" value="InterPro"/>
</dbReference>
<dbReference type="SUPFAM" id="SSF53597">
    <property type="entry name" value="Dihydrofolate reductase-like"/>
    <property type="match status" value="1"/>
</dbReference>
<dbReference type="PANTHER" id="PTHR38011:SF7">
    <property type="entry name" value="2,5-DIAMINO-6-RIBOSYLAMINO-4(3H)-PYRIMIDINONE 5'-PHOSPHATE REDUCTASE"/>
    <property type="match status" value="1"/>
</dbReference>